<dbReference type="SUPFAM" id="SSF46992">
    <property type="entry name" value="Ribosomal protein S20"/>
    <property type="match status" value="1"/>
</dbReference>
<name>A0A0G1IN14_9BACT</name>
<dbReference type="EMBL" id="LCIQ01000017">
    <property type="protein sequence ID" value="KKT60801.1"/>
    <property type="molecule type" value="Genomic_DNA"/>
</dbReference>
<evidence type="ECO:0000256" key="5">
    <source>
        <dbReference type="ARBA" id="ARBA00035136"/>
    </source>
</evidence>
<dbReference type="NCBIfam" id="TIGR00029">
    <property type="entry name" value="S20"/>
    <property type="match status" value="1"/>
</dbReference>
<evidence type="ECO:0000256" key="2">
    <source>
        <dbReference type="ARBA" id="ARBA00022884"/>
    </source>
</evidence>
<evidence type="ECO:0000256" key="6">
    <source>
        <dbReference type="HAMAP-Rule" id="MF_00500"/>
    </source>
</evidence>
<accession>A0A0G1IN14</accession>
<evidence type="ECO:0000256" key="3">
    <source>
        <dbReference type="ARBA" id="ARBA00022980"/>
    </source>
</evidence>
<sequence length="80" mass="9408">MPVTKQAEKKLRHDKVRSIHNAKKQELVRDGIKQFRKKPSQKSLPKVFQLLDKAVKTHLIHKNRGDRLKSRLSKMVKSNK</sequence>
<dbReference type="GO" id="GO:0005840">
    <property type="term" value="C:ribosome"/>
    <property type="evidence" value="ECO:0007669"/>
    <property type="project" value="UniProtKB-KW"/>
</dbReference>
<keyword evidence="3 6" id="KW-0689">Ribosomal protein</keyword>
<dbReference type="Proteomes" id="UP000034521">
    <property type="component" value="Unassembled WGS sequence"/>
</dbReference>
<dbReference type="GO" id="GO:0006412">
    <property type="term" value="P:translation"/>
    <property type="evidence" value="ECO:0007669"/>
    <property type="project" value="UniProtKB-UniRule"/>
</dbReference>
<dbReference type="InterPro" id="IPR036510">
    <property type="entry name" value="Ribosomal_bS20_sf"/>
</dbReference>
<dbReference type="GO" id="GO:0019843">
    <property type="term" value="F:rRNA binding"/>
    <property type="evidence" value="ECO:0007669"/>
    <property type="project" value="UniProtKB-UniRule"/>
</dbReference>
<keyword evidence="4 6" id="KW-0687">Ribonucleoprotein</keyword>
<dbReference type="AlphaFoldDB" id="A0A0G1IN14"/>
<dbReference type="Gene3D" id="1.20.58.110">
    <property type="entry name" value="Ribosomal protein S20"/>
    <property type="match status" value="1"/>
</dbReference>
<comment type="function">
    <text evidence="6">Binds directly to 16S ribosomal RNA.</text>
</comment>
<keyword evidence="2 6" id="KW-0694">RNA-binding</keyword>
<evidence type="ECO:0000256" key="1">
    <source>
        <dbReference type="ARBA" id="ARBA00022730"/>
    </source>
</evidence>
<dbReference type="HAMAP" id="MF_00500">
    <property type="entry name" value="Ribosomal_bS20"/>
    <property type="match status" value="1"/>
</dbReference>
<evidence type="ECO:0000313" key="7">
    <source>
        <dbReference type="EMBL" id="KKT60801.1"/>
    </source>
</evidence>
<comment type="caution">
    <text evidence="7">The sequence shown here is derived from an EMBL/GenBank/DDBJ whole genome shotgun (WGS) entry which is preliminary data.</text>
</comment>
<dbReference type="GO" id="GO:1990904">
    <property type="term" value="C:ribonucleoprotein complex"/>
    <property type="evidence" value="ECO:0007669"/>
    <property type="project" value="UniProtKB-KW"/>
</dbReference>
<proteinExistence type="inferred from homology"/>
<protein>
    <recommendedName>
        <fullName evidence="5 6">Small ribosomal subunit protein bS20</fullName>
    </recommendedName>
</protein>
<comment type="similarity">
    <text evidence="6">Belongs to the bacterial ribosomal protein bS20 family.</text>
</comment>
<organism evidence="7 8">
    <name type="scientific">Candidatus Gottesmanbacteria bacterium GW2011_GWA1_44_24b</name>
    <dbReference type="NCBI Taxonomy" id="1618437"/>
    <lineage>
        <taxon>Bacteria</taxon>
        <taxon>Candidatus Gottesmaniibacteriota</taxon>
    </lineage>
</organism>
<reference evidence="7 8" key="1">
    <citation type="journal article" date="2015" name="Nature">
        <title>rRNA introns, odd ribosomes, and small enigmatic genomes across a large radiation of phyla.</title>
        <authorList>
            <person name="Brown C.T."/>
            <person name="Hug L.A."/>
            <person name="Thomas B.C."/>
            <person name="Sharon I."/>
            <person name="Castelle C.J."/>
            <person name="Singh A."/>
            <person name="Wilkins M.J."/>
            <person name="Williams K.H."/>
            <person name="Banfield J.F."/>
        </authorList>
    </citation>
    <scope>NUCLEOTIDE SEQUENCE [LARGE SCALE GENOMIC DNA]</scope>
</reference>
<dbReference type="Pfam" id="PF01649">
    <property type="entry name" value="Ribosomal_S20p"/>
    <property type="match status" value="1"/>
</dbReference>
<evidence type="ECO:0000313" key="8">
    <source>
        <dbReference type="Proteomes" id="UP000034521"/>
    </source>
</evidence>
<evidence type="ECO:0000256" key="4">
    <source>
        <dbReference type="ARBA" id="ARBA00023274"/>
    </source>
</evidence>
<dbReference type="GO" id="GO:0003735">
    <property type="term" value="F:structural constituent of ribosome"/>
    <property type="evidence" value="ECO:0007669"/>
    <property type="project" value="InterPro"/>
</dbReference>
<gene>
    <name evidence="6" type="primary">rpsT</name>
    <name evidence="7" type="ORF">UW52_C0017G0012</name>
</gene>
<keyword evidence="1 6" id="KW-0699">rRNA-binding</keyword>
<dbReference type="InterPro" id="IPR002583">
    <property type="entry name" value="Ribosomal_bS20"/>
</dbReference>